<dbReference type="Proteomes" id="UP000009328">
    <property type="component" value="Unassembled WGS sequence"/>
</dbReference>
<dbReference type="PANTHER" id="PTHR28272:SF1">
    <property type="entry name" value="RIBONUCLEASES P_MRP PROTEIN SUBUNIT POP3"/>
    <property type="match status" value="1"/>
</dbReference>
<dbReference type="STRING" id="1206466.K0KIA5"/>
<dbReference type="InterPro" id="IPR013241">
    <property type="entry name" value="RNase_P_Pop3"/>
</dbReference>
<dbReference type="GO" id="GO:0000172">
    <property type="term" value="C:ribonuclease MRP complex"/>
    <property type="evidence" value="ECO:0007669"/>
    <property type="project" value="TreeGrafter"/>
</dbReference>
<protein>
    <submittedName>
        <fullName evidence="1">Ribonucleases P/MRP protein subunit</fullName>
    </submittedName>
</protein>
<accession>K0KIA5</accession>
<dbReference type="FunCoup" id="K0KIA5">
    <property type="interactions" value="115"/>
</dbReference>
<keyword evidence="2" id="KW-1185">Reference proteome</keyword>
<comment type="caution">
    <text evidence="1">The sequence shown here is derived from an EMBL/GenBank/DDBJ whole genome shotgun (WGS) entry which is preliminary data.</text>
</comment>
<dbReference type="GO" id="GO:0006364">
    <property type="term" value="P:rRNA processing"/>
    <property type="evidence" value="ECO:0007669"/>
    <property type="project" value="InterPro"/>
</dbReference>
<dbReference type="GO" id="GO:0005829">
    <property type="term" value="C:cytosol"/>
    <property type="evidence" value="ECO:0007669"/>
    <property type="project" value="TreeGrafter"/>
</dbReference>
<reference evidence="1 2" key="1">
    <citation type="journal article" date="2012" name="Eukaryot. Cell">
        <title>Draft genome sequence of Wickerhamomyces ciferrii NRRL Y-1031 F-60-10.</title>
        <authorList>
            <person name="Schneider J."/>
            <person name="Andrea H."/>
            <person name="Blom J."/>
            <person name="Jaenicke S."/>
            <person name="Ruckert C."/>
            <person name="Schorsch C."/>
            <person name="Szczepanowski R."/>
            <person name="Farwick M."/>
            <person name="Goesmann A."/>
            <person name="Puhler A."/>
            <person name="Schaffer S."/>
            <person name="Tauch A."/>
            <person name="Kohler T."/>
            <person name="Brinkrolf K."/>
        </authorList>
    </citation>
    <scope>NUCLEOTIDE SEQUENCE [LARGE SCALE GENOMIC DNA]</scope>
    <source>
        <strain evidence="2">ATCC 14091 / BCRC 22168 / CBS 111 / JCM 3599 / NBRC 0793 / NRRL Y-1031 F-60-10</strain>
    </source>
</reference>
<gene>
    <name evidence="1" type="primary">POP3</name>
    <name evidence="1" type="ORF">BN7_2275</name>
</gene>
<dbReference type="Pfam" id="PF08228">
    <property type="entry name" value="RNase_P_pop3"/>
    <property type="match status" value="1"/>
</dbReference>
<dbReference type="GO" id="GO:0004526">
    <property type="term" value="F:ribonuclease P activity"/>
    <property type="evidence" value="ECO:0007669"/>
    <property type="project" value="TreeGrafter"/>
</dbReference>
<dbReference type="InParanoid" id="K0KIA5"/>
<evidence type="ECO:0000313" key="1">
    <source>
        <dbReference type="EMBL" id="CCH42731.1"/>
    </source>
</evidence>
<dbReference type="HOGENOM" id="CLU_047273_0_0_1"/>
<proteinExistence type="predicted"/>
<dbReference type="EMBL" id="CAIF01000051">
    <property type="protein sequence ID" value="CCH42731.1"/>
    <property type="molecule type" value="Genomic_DNA"/>
</dbReference>
<dbReference type="GO" id="GO:0008033">
    <property type="term" value="P:tRNA processing"/>
    <property type="evidence" value="ECO:0007669"/>
    <property type="project" value="InterPro"/>
</dbReference>
<dbReference type="PANTHER" id="PTHR28272">
    <property type="entry name" value="RIBONUCLEASES P/MRP PROTEIN SUBUNIT POP3"/>
    <property type="match status" value="1"/>
</dbReference>
<dbReference type="GO" id="GO:0000171">
    <property type="term" value="F:ribonuclease MRP activity"/>
    <property type="evidence" value="ECO:0007669"/>
    <property type="project" value="TreeGrafter"/>
</dbReference>
<evidence type="ECO:0000313" key="2">
    <source>
        <dbReference type="Proteomes" id="UP000009328"/>
    </source>
</evidence>
<dbReference type="eggNOG" id="ENOG502RZX7">
    <property type="taxonomic scope" value="Eukaryota"/>
</dbReference>
<dbReference type="GO" id="GO:0005655">
    <property type="term" value="C:nucleolar ribonuclease P complex"/>
    <property type="evidence" value="ECO:0007669"/>
    <property type="project" value="TreeGrafter"/>
</dbReference>
<organism evidence="1 2">
    <name type="scientific">Wickerhamomyces ciferrii (strain ATCC 14091 / BCRC 22168 / CBS 111 / JCM 3599 / NBRC 0793 / NRRL Y-1031 F-60-10)</name>
    <name type="common">Yeast</name>
    <name type="synonym">Pichia ciferrii</name>
    <dbReference type="NCBI Taxonomy" id="1206466"/>
    <lineage>
        <taxon>Eukaryota</taxon>
        <taxon>Fungi</taxon>
        <taxon>Dikarya</taxon>
        <taxon>Ascomycota</taxon>
        <taxon>Saccharomycotina</taxon>
        <taxon>Saccharomycetes</taxon>
        <taxon>Phaffomycetales</taxon>
        <taxon>Wickerhamomycetaceae</taxon>
        <taxon>Wickerhamomyces</taxon>
    </lineage>
</organism>
<name>K0KIA5_WICCF</name>
<dbReference type="GO" id="GO:0034965">
    <property type="term" value="P:intronic box C/D snoRNA processing"/>
    <property type="evidence" value="ECO:0007669"/>
    <property type="project" value="TreeGrafter"/>
</dbReference>
<dbReference type="AlphaFoldDB" id="K0KIA5"/>
<sequence length="220" mass="24776">MNSIKAVEKKKKQVFKPLLDNPFTQAQFPRIEPSIQSQILDFLIHILEDIGKYESLKSTSSKSNNKFTLEKPEILDHITLGFNSTVQKLESQAQGKPQKQIISYVLVCKADIQPSLITSQFPVLSYTASSEHNKVKLVQLPKGSIEKIEKVLGKKNGIIGLSKTEFLPNAFIKLLDDVPNVEVPWLENIRFVKPNIKLLETTATIAPKKDKNKNNKVGKK</sequence>